<dbReference type="Pfam" id="PF13365">
    <property type="entry name" value="Trypsin_2"/>
    <property type="match status" value="1"/>
</dbReference>
<proteinExistence type="predicted"/>
<dbReference type="InterPro" id="IPR009003">
    <property type="entry name" value="Peptidase_S1_PA"/>
</dbReference>
<dbReference type="Pfam" id="PF13374">
    <property type="entry name" value="TPR_10"/>
    <property type="match status" value="2"/>
</dbReference>
<dbReference type="InterPro" id="IPR019734">
    <property type="entry name" value="TPR_rpt"/>
</dbReference>
<dbReference type="PANTHER" id="PTHR19959:SF119">
    <property type="entry name" value="FUNGAL LIPASE-LIKE DOMAIN-CONTAINING PROTEIN"/>
    <property type="match status" value="1"/>
</dbReference>
<dbReference type="CDD" id="cd01120">
    <property type="entry name" value="RecA-like_superfamily"/>
    <property type="match status" value="1"/>
</dbReference>
<dbReference type="EMBL" id="RBAK01000004">
    <property type="protein sequence ID" value="RKN47520.1"/>
    <property type="molecule type" value="Genomic_DNA"/>
</dbReference>
<dbReference type="Proteomes" id="UP000281726">
    <property type="component" value="Unassembled WGS sequence"/>
</dbReference>
<evidence type="ECO:0000313" key="1">
    <source>
        <dbReference type="EMBL" id="RKN47520.1"/>
    </source>
</evidence>
<evidence type="ECO:0008006" key="3">
    <source>
        <dbReference type="Google" id="ProtNLM"/>
    </source>
</evidence>
<name>A0A3A9ZGT2_9ACTN</name>
<dbReference type="Gene3D" id="2.40.10.120">
    <property type="match status" value="1"/>
</dbReference>
<dbReference type="PANTHER" id="PTHR19959">
    <property type="entry name" value="KINESIN LIGHT CHAIN"/>
    <property type="match status" value="1"/>
</dbReference>
<dbReference type="Gene3D" id="1.25.40.10">
    <property type="entry name" value="Tetratricopeptide repeat domain"/>
    <property type="match status" value="3"/>
</dbReference>
<protein>
    <recommendedName>
        <fullName evidence="3">Serine protease</fullName>
    </recommendedName>
</protein>
<sequence length="1339" mass="143038">MPRPRARRRPPPAPKFPARWASAAGLVPPCPPPTRTNLPGDHHRRYAPIMHADRLSPAELLDAAVFQVFLGDRFAGSGFLVGDRLGVTCAHVVSTRQLRVRYREAWLPATLLSTHPPEPGEDALYPLPDLAFLEIGIAVGHPTVLLSRHTPRPGSRLFGLGFAVDDGPGGGWPQPHGVLAEVTGPAAEAVRLRGDQIVPGLSGSPLLDLDEGRVCAILKTSRHVREVRGGWAVPIRLAEVCRPGLLSVNATRHPPGTPWRDAADQRSEATRALFATTRPNAPSARPSDPPPSWWLNPRNRTVDYVRPALYGDLLAWCRDPAPSYAVRLVVAPGGVGKTRLALELREQLAADGWIAGLVSLGADVRRIAAALPEAAERHRVFMSVDYAETLRPELDELLHAVDRCPAGSVRVLLLARSTGPWWPHLLGPTTHRLLVDSAEGRLDGDLGQVPVAVVEAAYRTFRAEVPGADTDAPSELPPSLRERAASQQQMLDLHAIALVGVLGGDAVDPLADVLGHELHYAMRMLDTRAQVPSGADDSVVQRLTLAPTLVTVEDRDQAVSLVERLAVPLRRAFAAPESVAVVLAGLYPPESPDAYWGQLRPDRLAEHLLRDVAASFGSVRSVSDYLRAALGAASPSRAIPIVTVIFRAALPAGHSPVDLIEVLRQMVADNPPTIAPAVLAASVTSDDAASLIDLVRAELNSADLATVQAISDHLPANFRDVSDYASFGVAVLRRLDELLEADGYAPSAPRRGDNFHDLALALKSAGNADEAIEWFVRARDGFASATLADPAAFLRKRASAVNGIGLCLSDLGQHRQATDAFAEAATVCRRAIAAKDSLSARDTLAMILGNLSHGLLAQGRHTAALEPGRESVATRRALAEQEPAYRPGLVRSLTKLADVMNANERPHEAVDLAREAVEVAEGLGSRTNPTAAQITASALGSLGECLDRLGDHDAAVGRLTEAADLLVRLADIRGDPHIEEVALTLTNLAATLAARDRLEEARGRIEQAHRLARKAASRDLGLARFYVHVVARCAELLLVVGDVREAYELSAWAFDRSELPLPGAAMPQTPAYAALVHGNVLFEAQGAEEALVVVDEAVARYRRIAGALDGAFRGDLARALLEKQKIESVLGDHEAAMAAGEEAVDIWNGLRADGAGGFDDGLLQALTFATRNQLALGRTEDAIDTATRAVELLTGLAGTEPLRHGAALAVAWTELGLAYSSGGRGREALHASLEAVRTIETFIIGGGDDGERVYAKCLRNLSCDLADAGYGAQAVAASRRANELLKALPDWTGADLVERRGVLTNLVKQCRAVGDHDGAYAAEKEVKYVDRLLGRPWPT</sequence>
<accession>A0A3A9ZGT2</accession>
<dbReference type="SUPFAM" id="SSF50494">
    <property type="entry name" value="Trypsin-like serine proteases"/>
    <property type="match status" value="1"/>
</dbReference>
<evidence type="ECO:0000313" key="2">
    <source>
        <dbReference type="Proteomes" id="UP000281726"/>
    </source>
</evidence>
<keyword evidence="2" id="KW-1185">Reference proteome</keyword>
<dbReference type="OrthoDB" id="3218567at2"/>
<dbReference type="InterPro" id="IPR011990">
    <property type="entry name" value="TPR-like_helical_dom_sf"/>
</dbReference>
<gene>
    <name evidence="1" type="ORF">D7223_12100</name>
</gene>
<reference evidence="1 2" key="1">
    <citation type="journal article" date="2004" name="Syst. Appl. Microbiol.">
        <title>Cryptoendolithic actinomycetes from antarctic sandstone rock samples: Micromonospora endolithica sp. nov. and two isolates related to Micromonospora coerulea Jensen 1932.</title>
        <authorList>
            <person name="Hirsch P."/>
            <person name="Mevs U."/>
            <person name="Kroppenstedt R.M."/>
            <person name="Schumann P."/>
            <person name="Stackebrandt E."/>
        </authorList>
    </citation>
    <scope>NUCLEOTIDE SEQUENCE [LARGE SCALE GENOMIC DNA]</scope>
    <source>
        <strain evidence="1 2">JCM 12677</strain>
    </source>
</reference>
<organism evidence="1 2">
    <name type="scientific">Micromonospora endolithica</name>
    <dbReference type="NCBI Taxonomy" id="230091"/>
    <lineage>
        <taxon>Bacteria</taxon>
        <taxon>Bacillati</taxon>
        <taxon>Actinomycetota</taxon>
        <taxon>Actinomycetes</taxon>
        <taxon>Micromonosporales</taxon>
        <taxon>Micromonosporaceae</taxon>
        <taxon>Micromonospora</taxon>
    </lineage>
</organism>
<dbReference type="SMART" id="SM00028">
    <property type="entry name" value="TPR"/>
    <property type="match status" value="6"/>
</dbReference>
<comment type="caution">
    <text evidence="1">The sequence shown here is derived from an EMBL/GenBank/DDBJ whole genome shotgun (WGS) entry which is preliminary data.</text>
</comment>
<dbReference type="SUPFAM" id="SSF48452">
    <property type="entry name" value="TPR-like"/>
    <property type="match status" value="4"/>
</dbReference>